<comment type="caution">
    <text evidence="2">The sequence shown here is derived from an EMBL/GenBank/DDBJ whole genome shotgun (WGS) entry which is preliminary data.</text>
</comment>
<reference evidence="2 3" key="1">
    <citation type="submission" date="2023-03" db="EMBL/GenBank/DDBJ databases">
        <title>High recombination rates correlate with genetic variation in Cardiocondyla obscurior ants.</title>
        <authorList>
            <person name="Errbii M."/>
        </authorList>
    </citation>
    <scope>NUCLEOTIDE SEQUENCE [LARGE SCALE GENOMIC DNA]</scope>
    <source>
        <strain evidence="2">Alpha-2009</strain>
        <tissue evidence="2">Whole body</tissue>
    </source>
</reference>
<dbReference type="AlphaFoldDB" id="A0AAW2H034"/>
<gene>
    <name evidence="2" type="ORF">PUN28_000575</name>
</gene>
<name>A0AAW2H034_9HYME</name>
<protein>
    <recommendedName>
        <fullName evidence="4">Secreted protein</fullName>
    </recommendedName>
</protein>
<proteinExistence type="predicted"/>
<evidence type="ECO:0000313" key="2">
    <source>
        <dbReference type="EMBL" id="KAL0132930.1"/>
    </source>
</evidence>
<accession>A0AAW2H034</accession>
<keyword evidence="3" id="KW-1185">Reference proteome</keyword>
<evidence type="ECO:0000256" key="1">
    <source>
        <dbReference type="SAM" id="MobiDB-lite"/>
    </source>
</evidence>
<dbReference type="Proteomes" id="UP001430953">
    <property type="component" value="Unassembled WGS sequence"/>
</dbReference>
<evidence type="ECO:0000313" key="3">
    <source>
        <dbReference type="Proteomes" id="UP001430953"/>
    </source>
</evidence>
<sequence length="204" mass="23421">MLLRLLLSLPHRCCRHHHHHHQYYHLRHGCRRNCYCDRNVVAATTHVLLRPYATAAFDSILRSPTLRAHANLRMCVRARARGHRSLHPCRAFIRARFLHRAATVATAAPLLCTDSKYVTKIFPSFFLFQRAASLPPRSRTTFPISFAVSAIPQFRFCPITLTSPQTTPYRERPVRRRMEQRRTGTSRAQGRDATAVQLGSSVVT</sequence>
<organism evidence="2 3">
    <name type="scientific">Cardiocondyla obscurior</name>
    <dbReference type="NCBI Taxonomy" id="286306"/>
    <lineage>
        <taxon>Eukaryota</taxon>
        <taxon>Metazoa</taxon>
        <taxon>Ecdysozoa</taxon>
        <taxon>Arthropoda</taxon>
        <taxon>Hexapoda</taxon>
        <taxon>Insecta</taxon>
        <taxon>Pterygota</taxon>
        <taxon>Neoptera</taxon>
        <taxon>Endopterygota</taxon>
        <taxon>Hymenoptera</taxon>
        <taxon>Apocrita</taxon>
        <taxon>Aculeata</taxon>
        <taxon>Formicoidea</taxon>
        <taxon>Formicidae</taxon>
        <taxon>Myrmicinae</taxon>
        <taxon>Cardiocondyla</taxon>
    </lineage>
</organism>
<dbReference type="EMBL" id="JADYXP020000001">
    <property type="protein sequence ID" value="KAL0132930.1"/>
    <property type="molecule type" value="Genomic_DNA"/>
</dbReference>
<feature type="compositionally biased region" description="Basic and acidic residues" evidence="1">
    <location>
        <begin position="169"/>
        <end position="182"/>
    </location>
</feature>
<evidence type="ECO:0008006" key="4">
    <source>
        <dbReference type="Google" id="ProtNLM"/>
    </source>
</evidence>
<feature type="region of interest" description="Disordered" evidence="1">
    <location>
        <begin position="164"/>
        <end position="204"/>
    </location>
</feature>